<proteinExistence type="predicted"/>
<name>A0ABT3FST3_9BACT</name>
<protein>
    <recommendedName>
        <fullName evidence="4">Prepilin-type N-terminal cleavage/methylation domain-containing protein</fullName>
    </recommendedName>
</protein>
<comment type="caution">
    <text evidence="2">The sequence shown here is derived from an EMBL/GenBank/DDBJ whole genome shotgun (WGS) entry which is preliminary data.</text>
</comment>
<evidence type="ECO:0000313" key="3">
    <source>
        <dbReference type="Proteomes" id="UP001207930"/>
    </source>
</evidence>
<dbReference type="Proteomes" id="UP001207930">
    <property type="component" value="Unassembled WGS sequence"/>
</dbReference>
<evidence type="ECO:0000256" key="1">
    <source>
        <dbReference type="SAM" id="Phobius"/>
    </source>
</evidence>
<keyword evidence="1" id="KW-0472">Membrane</keyword>
<gene>
    <name evidence="2" type="ORF">OKA04_17850</name>
</gene>
<keyword evidence="1" id="KW-1133">Transmembrane helix</keyword>
<evidence type="ECO:0008006" key="4">
    <source>
        <dbReference type="Google" id="ProtNLM"/>
    </source>
</evidence>
<dbReference type="InterPro" id="IPR012902">
    <property type="entry name" value="N_methyl_site"/>
</dbReference>
<dbReference type="RefSeq" id="WP_264502563.1">
    <property type="nucleotide sequence ID" value="NZ_JAPDDS010000011.1"/>
</dbReference>
<dbReference type="PROSITE" id="PS00409">
    <property type="entry name" value="PROKAR_NTER_METHYL"/>
    <property type="match status" value="1"/>
</dbReference>
<reference evidence="2 3" key="1">
    <citation type="submission" date="2022-10" db="EMBL/GenBank/DDBJ databases">
        <title>Luteolibacter flavescens strain MCCC 1K03193, whole genome shotgun sequencing project.</title>
        <authorList>
            <person name="Zhao G."/>
            <person name="Shen L."/>
        </authorList>
    </citation>
    <scope>NUCLEOTIDE SEQUENCE [LARGE SCALE GENOMIC DNA]</scope>
    <source>
        <strain evidence="2 3">MCCC 1K03193</strain>
    </source>
</reference>
<keyword evidence="1" id="KW-0812">Transmembrane</keyword>
<dbReference type="EMBL" id="JAPDDS010000011">
    <property type="protein sequence ID" value="MCW1886607.1"/>
    <property type="molecule type" value="Genomic_DNA"/>
</dbReference>
<organism evidence="2 3">
    <name type="scientific">Luteolibacter flavescens</name>
    <dbReference type="NCBI Taxonomy" id="1859460"/>
    <lineage>
        <taxon>Bacteria</taxon>
        <taxon>Pseudomonadati</taxon>
        <taxon>Verrucomicrobiota</taxon>
        <taxon>Verrucomicrobiia</taxon>
        <taxon>Verrucomicrobiales</taxon>
        <taxon>Verrucomicrobiaceae</taxon>
        <taxon>Luteolibacter</taxon>
    </lineage>
</organism>
<keyword evidence="3" id="KW-1185">Reference proteome</keyword>
<sequence>MKALFHKRRLRRGYTLVELTLAMSVGIVIAAMVMVLMNQQLAFLKIFRAQSFLVTEAPMLNNYITKIVGNADSYRLYGSIADLKAGRPPVTADATVIMLRFKEPNGTFRASVLSFENPNGAGSGLYYRMVNSSGVLADPSWSLSKSPTNIRFFIEGGILRVRVTGPNGEELIYSGAVQL</sequence>
<evidence type="ECO:0000313" key="2">
    <source>
        <dbReference type="EMBL" id="MCW1886607.1"/>
    </source>
</evidence>
<accession>A0ABT3FST3</accession>
<feature type="transmembrane region" description="Helical" evidence="1">
    <location>
        <begin position="12"/>
        <end position="37"/>
    </location>
</feature>